<dbReference type="AlphaFoldDB" id="Q2LTE4"/>
<dbReference type="GO" id="GO:0008080">
    <property type="term" value="F:N-acetyltransferase activity"/>
    <property type="evidence" value="ECO:0007669"/>
    <property type="project" value="InterPro"/>
</dbReference>
<dbReference type="Proteomes" id="UP000001933">
    <property type="component" value="Chromosome"/>
</dbReference>
<reference evidence="4 5" key="1">
    <citation type="journal article" date="2007" name="Proc. Natl. Acad. Sci. U.S.A.">
        <title>The genome of Syntrophus aciditrophicus: life at the thermodynamic limit of microbial growth.</title>
        <authorList>
            <person name="McInerney M.J."/>
            <person name="Rohlin L."/>
            <person name="Mouttaki H."/>
            <person name="Kim U."/>
            <person name="Krupp R.S."/>
            <person name="Rios-Hernandez L."/>
            <person name="Sieber J."/>
            <person name="Struchtemeyer C.G."/>
            <person name="Bhattacharyya A."/>
            <person name="Campbell J.W."/>
            <person name="Gunsalus R.P."/>
        </authorList>
    </citation>
    <scope>NUCLEOTIDE SEQUENCE [LARGE SCALE GENOMIC DNA]</scope>
    <source>
        <strain evidence="4 5">SB</strain>
    </source>
</reference>
<dbReference type="eggNOG" id="COG0456">
    <property type="taxonomic scope" value="Bacteria"/>
</dbReference>
<keyword evidence="2" id="KW-0012">Acyltransferase</keyword>
<dbReference type="HOGENOM" id="CLU_086503_3_2_7"/>
<dbReference type="SUPFAM" id="SSF55729">
    <property type="entry name" value="Acyl-CoA N-acyltransferases (Nat)"/>
    <property type="match status" value="1"/>
</dbReference>
<dbReference type="Pfam" id="PF00583">
    <property type="entry name" value="Acetyltransf_1"/>
    <property type="match status" value="1"/>
</dbReference>
<sequence length="163" mass="18744">MRRQKLIDAGRMQATRTSDCIRRNDMTIYRFLEDAQPELLDQIITLYRRAGWWPEEDADPLLVAQIIKGSHCFLAALDGQRLAGMGRVISDRASDAYIQDLTVHPDYRRRGIGTCLVNTLLKRLQTDGIPWIGLIAERNSFPFYIPFGFEKMPDSTPMLLRKS</sequence>
<organism evidence="4 5">
    <name type="scientific">Syntrophus aciditrophicus (strain SB)</name>
    <dbReference type="NCBI Taxonomy" id="56780"/>
    <lineage>
        <taxon>Bacteria</taxon>
        <taxon>Pseudomonadati</taxon>
        <taxon>Thermodesulfobacteriota</taxon>
        <taxon>Syntrophia</taxon>
        <taxon>Syntrophales</taxon>
        <taxon>Syntrophaceae</taxon>
        <taxon>Syntrophus</taxon>
    </lineage>
</organism>
<dbReference type="STRING" id="56780.SYN_02539"/>
<dbReference type="EMBL" id="CP000252">
    <property type="protein sequence ID" value="ABC77350.1"/>
    <property type="molecule type" value="Genomic_DNA"/>
</dbReference>
<evidence type="ECO:0000313" key="5">
    <source>
        <dbReference type="Proteomes" id="UP000001933"/>
    </source>
</evidence>
<feature type="domain" description="N-acetyltransferase" evidence="3">
    <location>
        <begin position="30"/>
        <end position="163"/>
    </location>
</feature>
<evidence type="ECO:0000313" key="4">
    <source>
        <dbReference type="EMBL" id="ABC77350.1"/>
    </source>
</evidence>
<dbReference type="KEGG" id="sat:SYN_02539"/>
<dbReference type="InterPro" id="IPR045039">
    <property type="entry name" value="NSI-like"/>
</dbReference>
<proteinExistence type="predicted"/>
<evidence type="ECO:0000256" key="2">
    <source>
        <dbReference type="ARBA" id="ARBA00023315"/>
    </source>
</evidence>
<protein>
    <submittedName>
        <fullName evidence="4">Acetyltransferase (GNAT) family</fullName>
    </submittedName>
</protein>
<dbReference type="InParanoid" id="Q2LTE4"/>
<evidence type="ECO:0000259" key="3">
    <source>
        <dbReference type="PROSITE" id="PS51186"/>
    </source>
</evidence>
<keyword evidence="5" id="KW-1185">Reference proteome</keyword>
<dbReference type="CDD" id="cd04301">
    <property type="entry name" value="NAT_SF"/>
    <property type="match status" value="1"/>
</dbReference>
<dbReference type="InterPro" id="IPR016181">
    <property type="entry name" value="Acyl_CoA_acyltransferase"/>
</dbReference>
<dbReference type="GO" id="GO:0005737">
    <property type="term" value="C:cytoplasm"/>
    <property type="evidence" value="ECO:0007669"/>
    <property type="project" value="TreeGrafter"/>
</dbReference>
<dbReference type="Gene3D" id="3.40.630.30">
    <property type="match status" value="1"/>
</dbReference>
<dbReference type="InterPro" id="IPR000182">
    <property type="entry name" value="GNAT_dom"/>
</dbReference>
<keyword evidence="1" id="KW-0808">Transferase</keyword>
<dbReference type="PANTHER" id="PTHR43626:SF4">
    <property type="entry name" value="GCN5-RELATED N-ACETYLTRANSFERASE 2, CHLOROPLASTIC"/>
    <property type="match status" value="1"/>
</dbReference>
<name>Q2LTE4_SYNAS</name>
<dbReference type="PROSITE" id="PS51186">
    <property type="entry name" value="GNAT"/>
    <property type="match status" value="1"/>
</dbReference>
<accession>Q2LTE4</accession>
<dbReference type="PANTHER" id="PTHR43626">
    <property type="entry name" value="ACYL-COA N-ACYLTRANSFERASE"/>
    <property type="match status" value="1"/>
</dbReference>
<gene>
    <name evidence="4" type="ORF">SYN_02539</name>
</gene>
<evidence type="ECO:0000256" key="1">
    <source>
        <dbReference type="ARBA" id="ARBA00022679"/>
    </source>
</evidence>